<organism evidence="16 17">
    <name type="scientific">Ottowia cancrivicina</name>
    <dbReference type="NCBI Taxonomy" id="3040346"/>
    <lineage>
        <taxon>Bacteria</taxon>
        <taxon>Pseudomonadati</taxon>
        <taxon>Pseudomonadota</taxon>
        <taxon>Betaproteobacteria</taxon>
        <taxon>Burkholderiales</taxon>
        <taxon>Comamonadaceae</taxon>
        <taxon>Ottowia</taxon>
    </lineage>
</organism>
<feature type="signal peptide" evidence="13">
    <location>
        <begin position="1"/>
        <end position="24"/>
    </location>
</feature>
<keyword evidence="17" id="KW-1185">Reference proteome</keyword>
<comment type="similarity">
    <text evidence="2">In the N-terminal section; belongs to the MsrA Met sulfoxide reductase family.</text>
</comment>
<evidence type="ECO:0000256" key="1">
    <source>
        <dbReference type="ARBA" id="ARBA00008076"/>
    </source>
</evidence>
<comment type="catalytic activity">
    <reaction evidence="8 10">
        <text>L-methionyl-[protein] + [thioredoxin]-disulfide + H2O = L-methionyl-(R)-S-oxide-[protein] + [thioredoxin]-dithiol</text>
        <dbReference type="Rhea" id="RHEA:24164"/>
        <dbReference type="Rhea" id="RHEA-COMP:10698"/>
        <dbReference type="Rhea" id="RHEA-COMP:10700"/>
        <dbReference type="Rhea" id="RHEA-COMP:12313"/>
        <dbReference type="Rhea" id="RHEA-COMP:12314"/>
        <dbReference type="ChEBI" id="CHEBI:15377"/>
        <dbReference type="ChEBI" id="CHEBI:16044"/>
        <dbReference type="ChEBI" id="CHEBI:29950"/>
        <dbReference type="ChEBI" id="CHEBI:45764"/>
        <dbReference type="ChEBI" id="CHEBI:50058"/>
        <dbReference type="EC" id="1.8.4.12"/>
    </reaction>
</comment>
<evidence type="ECO:0000313" key="16">
    <source>
        <dbReference type="EMBL" id="MDG9699668.1"/>
    </source>
</evidence>
<dbReference type="FunFam" id="2.170.150.20:FF:000003">
    <property type="entry name" value="Peptide methionine sulfoxide reductase MsrB"/>
    <property type="match status" value="1"/>
</dbReference>
<evidence type="ECO:0000256" key="6">
    <source>
        <dbReference type="ARBA" id="ARBA00024679"/>
    </source>
</evidence>
<dbReference type="Gene3D" id="3.30.1060.10">
    <property type="entry name" value="Peptide methionine sulphoxide reductase MsrA"/>
    <property type="match status" value="1"/>
</dbReference>
<evidence type="ECO:0000256" key="5">
    <source>
        <dbReference type="ARBA" id="ARBA00023268"/>
    </source>
</evidence>
<dbReference type="InterPro" id="IPR036509">
    <property type="entry name" value="Met_Sox_Rdtase_MsrA_sf"/>
</dbReference>
<evidence type="ECO:0000256" key="12">
    <source>
        <dbReference type="SAM" id="MobiDB-lite"/>
    </source>
</evidence>
<evidence type="ECO:0000256" key="2">
    <source>
        <dbReference type="ARBA" id="ARBA00011017"/>
    </source>
</evidence>
<feature type="domain" description="MsrB" evidence="15">
    <location>
        <begin position="399"/>
        <end position="522"/>
    </location>
</feature>
<accession>A0AAW6RL19</accession>
<feature type="region of interest" description="Disordered" evidence="12">
    <location>
        <begin position="377"/>
        <end position="398"/>
    </location>
</feature>
<evidence type="ECO:0000256" key="3">
    <source>
        <dbReference type="ARBA" id="ARBA00022833"/>
    </source>
</evidence>
<proteinExistence type="inferred from homology"/>
<dbReference type="EC" id="1.8.4.11" evidence="11"/>
<dbReference type="PROSITE" id="PS51790">
    <property type="entry name" value="MSRB"/>
    <property type="match status" value="1"/>
</dbReference>
<dbReference type="GO" id="GO:0033743">
    <property type="term" value="F:peptide-methionine (R)-S-oxide reductase activity"/>
    <property type="evidence" value="ECO:0007669"/>
    <property type="project" value="UniProtKB-UniRule"/>
</dbReference>
<gene>
    <name evidence="16" type="primary">msrAB</name>
    <name evidence="11" type="synonym">msrA</name>
    <name evidence="10" type="synonym">msrB</name>
    <name evidence="16" type="ORF">QB898_08080</name>
</gene>
<comment type="similarity">
    <text evidence="11">Belongs to the MsrA Met sulfoxide reductase family.</text>
</comment>
<keyword evidence="5" id="KW-0511">Multifunctional enzyme</keyword>
<feature type="active site" description="Nucleophile" evidence="10">
    <location>
        <position position="511"/>
    </location>
</feature>
<keyword evidence="4 10" id="KW-0560">Oxidoreductase</keyword>
<dbReference type="InterPro" id="IPR036249">
    <property type="entry name" value="Thioredoxin-like_sf"/>
</dbReference>
<keyword evidence="3" id="KW-0862">Zinc</keyword>
<dbReference type="NCBIfam" id="TIGR00401">
    <property type="entry name" value="msrA"/>
    <property type="match status" value="1"/>
</dbReference>
<feature type="active site" evidence="11">
    <location>
        <position position="224"/>
    </location>
</feature>
<evidence type="ECO:0000256" key="11">
    <source>
        <dbReference type="HAMAP-Rule" id="MF_01401"/>
    </source>
</evidence>
<dbReference type="SUPFAM" id="SSF52833">
    <property type="entry name" value="Thioredoxin-like"/>
    <property type="match status" value="1"/>
</dbReference>
<evidence type="ECO:0000256" key="9">
    <source>
        <dbReference type="ARBA" id="ARBA00048782"/>
    </source>
</evidence>
<dbReference type="CDD" id="cd02966">
    <property type="entry name" value="TlpA_like_family"/>
    <property type="match status" value="1"/>
</dbReference>
<evidence type="ECO:0000259" key="14">
    <source>
        <dbReference type="PROSITE" id="PS51352"/>
    </source>
</evidence>
<dbReference type="InterPro" id="IPR013766">
    <property type="entry name" value="Thioredoxin_domain"/>
</dbReference>
<evidence type="ECO:0000256" key="13">
    <source>
        <dbReference type="SAM" id="SignalP"/>
    </source>
</evidence>
<comment type="similarity">
    <text evidence="1">In the C-terminal section; belongs to the MsrB Met sulfoxide reductase family.</text>
</comment>
<dbReference type="PANTHER" id="PTHR10173:SF59">
    <property type="entry name" value="PEPTIDE METHIONINE SULFOXIDE REDUCTASE MSRA_MSRB"/>
    <property type="match status" value="1"/>
</dbReference>
<evidence type="ECO:0000313" key="17">
    <source>
        <dbReference type="Proteomes" id="UP001237156"/>
    </source>
</evidence>
<evidence type="ECO:0000256" key="4">
    <source>
        <dbReference type="ARBA" id="ARBA00023002"/>
    </source>
</evidence>
<dbReference type="AlphaFoldDB" id="A0AAW6RL19"/>
<dbReference type="HAMAP" id="MF_01401">
    <property type="entry name" value="MsrA"/>
    <property type="match status" value="1"/>
</dbReference>
<dbReference type="FunFam" id="3.30.1060.10:FF:000007">
    <property type="entry name" value="Peptide methionine sulfoxide reductase msrA/msrB"/>
    <property type="match status" value="1"/>
</dbReference>
<dbReference type="InterPro" id="IPR013740">
    <property type="entry name" value="Redoxin"/>
</dbReference>
<dbReference type="SUPFAM" id="SSF51316">
    <property type="entry name" value="Mss4-like"/>
    <property type="match status" value="1"/>
</dbReference>
<dbReference type="Gene3D" id="2.170.150.20">
    <property type="entry name" value="Peptide methionine sulfoxide reductase"/>
    <property type="match status" value="1"/>
</dbReference>
<feature type="domain" description="Thioredoxin" evidence="14">
    <location>
        <begin position="33"/>
        <end position="188"/>
    </location>
</feature>
<comment type="caution">
    <text evidence="16">The sequence shown here is derived from an EMBL/GenBank/DDBJ whole genome shotgun (WGS) entry which is preliminary data.</text>
</comment>
<dbReference type="InterPro" id="IPR011057">
    <property type="entry name" value="Mss4-like_sf"/>
</dbReference>
<comment type="function">
    <text evidence="6 11">Has an important function as a repair enzyme for proteins that have been inactivated by oxidation. Catalyzes the reversible oxidation-reduction of methionine sulfoxide in proteins to methionine.</text>
</comment>
<evidence type="ECO:0000256" key="10">
    <source>
        <dbReference type="HAMAP-Rule" id="MF_01400"/>
    </source>
</evidence>
<comment type="caution">
    <text evidence="10">Lacks conserved residue(s) required for the propagation of feature annotation.</text>
</comment>
<dbReference type="EC" id="1.8.4.12" evidence="10"/>
<protein>
    <recommendedName>
        <fullName evidence="10 11">Multifunctional fusion protein</fullName>
    </recommendedName>
    <domain>
        <recommendedName>
            <fullName evidence="11">Peptide methionine sulfoxide reductase MsrA</fullName>
            <shortName evidence="11">Protein-methionine-S-oxide reductase</shortName>
            <ecNumber evidence="11">1.8.4.11</ecNumber>
        </recommendedName>
        <alternativeName>
            <fullName evidence="11">Peptide-methionine (S)-S-oxide reductase</fullName>
            <shortName evidence="11">Peptide Met(O) reductase</shortName>
        </alternativeName>
    </domain>
    <domain>
        <recommendedName>
            <fullName evidence="10">Peptide methionine sulfoxide reductase MsrB</fullName>
            <ecNumber evidence="10">1.8.4.12</ecNumber>
        </recommendedName>
        <alternativeName>
            <fullName evidence="10">Peptide-methionine (R)-S-oxide reductase</fullName>
        </alternativeName>
    </domain>
</protein>
<dbReference type="GO" id="GO:0005737">
    <property type="term" value="C:cytoplasm"/>
    <property type="evidence" value="ECO:0007669"/>
    <property type="project" value="TreeGrafter"/>
</dbReference>
<comment type="similarity">
    <text evidence="10">Belongs to the MsrB Met sulfoxide reductase family.</text>
</comment>
<dbReference type="Pfam" id="PF01641">
    <property type="entry name" value="SelR"/>
    <property type="match status" value="1"/>
</dbReference>
<keyword evidence="13" id="KW-0732">Signal</keyword>
<dbReference type="PROSITE" id="PS51352">
    <property type="entry name" value="THIOREDOXIN_2"/>
    <property type="match status" value="1"/>
</dbReference>
<dbReference type="Pfam" id="PF08534">
    <property type="entry name" value="Redoxin"/>
    <property type="match status" value="1"/>
</dbReference>
<feature type="chain" id="PRO_5043431559" description="Multifunctional fusion protein" evidence="13">
    <location>
        <begin position="25"/>
        <end position="539"/>
    </location>
</feature>
<dbReference type="Proteomes" id="UP001237156">
    <property type="component" value="Unassembled WGS sequence"/>
</dbReference>
<dbReference type="PANTHER" id="PTHR10173">
    <property type="entry name" value="METHIONINE SULFOXIDE REDUCTASE"/>
    <property type="match status" value="1"/>
</dbReference>
<sequence length="539" mass="58814">MSHSSWPRKTLVSLASLACLAALAWPRLQPAMASAASAAPAASAAASLQGRLAALHDVAGQPAAAHLKAGRPTLIKFWASWCPLCLSQLQETEGWAKDARFAGANLVTLASPGHLGEKKPGQFEQWYRGLDYPALPVLIDNGGGLARALGVSVYPSWAVLDANGQLARVVKGSLNEQQALALMANPDADLGKLQTAFYKPGAQSGHSKKAQAMNTRTIYLAGGCFWGLEAYFQRVPGVIDAVSGYANGKSSARPSYEDVSYRHSGHAETVRVTWDADRLSLQDILQYYLRVVDPTSLNKQGNDRGEQYRSGVYYTDAADQPVIAAALAQEQKKHRQPVVVENLPLAHFHEAEAYHQDYLLKNPNGYCHIDIRKADEPLSGKSDTQPAAQPAARWRKPDEATLRQKLSAEQYRVTQQSGTERAFSHAYDHLFEPGIYVDVVSGEPLFSSADKFNSGCGWPSFTRPIEPAAVTEREDRSYNMLRTEVRSRAADSHLGHVFDDGPKDQGGLRYCINGASLRFVPLEQMDAQGYGAWKKAVTH</sequence>
<dbReference type="NCBIfam" id="TIGR00357">
    <property type="entry name" value="peptide-methionine (R)-S-oxide reductase MsrB"/>
    <property type="match status" value="1"/>
</dbReference>
<dbReference type="GO" id="GO:0006979">
    <property type="term" value="P:response to oxidative stress"/>
    <property type="evidence" value="ECO:0007669"/>
    <property type="project" value="InterPro"/>
</dbReference>
<dbReference type="HAMAP" id="MF_01400">
    <property type="entry name" value="MsrB"/>
    <property type="match status" value="1"/>
</dbReference>
<dbReference type="NCBIfam" id="NF010625">
    <property type="entry name" value="PRK14018.1"/>
    <property type="match status" value="1"/>
</dbReference>
<evidence type="ECO:0000259" key="15">
    <source>
        <dbReference type="PROSITE" id="PS51790"/>
    </source>
</evidence>
<dbReference type="InterPro" id="IPR002579">
    <property type="entry name" value="Met_Sox_Rdtase_MsrB_dom"/>
</dbReference>
<dbReference type="InterPro" id="IPR002569">
    <property type="entry name" value="Met_Sox_Rdtase_MsrA_dom"/>
</dbReference>
<dbReference type="Pfam" id="PF01625">
    <property type="entry name" value="PMSR"/>
    <property type="match status" value="1"/>
</dbReference>
<comment type="catalytic activity">
    <reaction evidence="9 11">
        <text>[thioredoxin]-disulfide + L-methionine + H2O = L-methionine (S)-S-oxide + [thioredoxin]-dithiol</text>
        <dbReference type="Rhea" id="RHEA:19993"/>
        <dbReference type="Rhea" id="RHEA-COMP:10698"/>
        <dbReference type="Rhea" id="RHEA-COMP:10700"/>
        <dbReference type="ChEBI" id="CHEBI:15377"/>
        <dbReference type="ChEBI" id="CHEBI:29950"/>
        <dbReference type="ChEBI" id="CHEBI:50058"/>
        <dbReference type="ChEBI" id="CHEBI:57844"/>
        <dbReference type="ChEBI" id="CHEBI:58772"/>
        <dbReference type="EC" id="1.8.4.11"/>
    </reaction>
</comment>
<comment type="catalytic activity">
    <reaction evidence="7 11">
        <text>L-methionyl-[protein] + [thioredoxin]-disulfide + H2O = L-methionyl-(S)-S-oxide-[protein] + [thioredoxin]-dithiol</text>
        <dbReference type="Rhea" id="RHEA:14217"/>
        <dbReference type="Rhea" id="RHEA-COMP:10698"/>
        <dbReference type="Rhea" id="RHEA-COMP:10700"/>
        <dbReference type="Rhea" id="RHEA-COMP:12313"/>
        <dbReference type="Rhea" id="RHEA-COMP:12315"/>
        <dbReference type="ChEBI" id="CHEBI:15377"/>
        <dbReference type="ChEBI" id="CHEBI:16044"/>
        <dbReference type="ChEBI" id="CHEBI:29950"/>
        <dbReference type="ChEBI" id="CHEBI:44120"/>
        <dbReference type="ChEBI" id="CHEBI:50058"/>
        <dbReference type="EC" id="1.8.4.11"/>
    </reaction>
</comment>
<dbReference type="InterPro" id="IPR028427">
    <property type="entry name" value="Met_Sox_Rdtase_MsrB"/>
</dbReference>
<evidence type="ECO:0000256" key="8">
    <source>
        <dbReference type="ARBA" id="ARBA00048488"/>
    </source>
</evidence>
<dbReference type="GO" id="GO:0008113">
    <property type="term" value="F:peptide-methionine (S)-S-oxide reductase activity"/>
    <property type="evidence" value="ECO:0007669"/>
    <property type="project" value="UniProtKB-UniRule"/>
</dbReference>
<dbReference type="EMBL" id="JARVII010000014">
    <property type="protein sequence ID" value="MDG9699668.1"/>
    <property type="molecule type" value="Genomic_DNA"/>
</dbReference>
<name>A0AAW6RL19_9BURK</name>
<evidence type="ECO:0000256" key="7">
    <source>
        <dbReference type="ARBA" id="ARBA00047806"/>
    </source>
</evidence>
<dbReference type="GO" id="GO:0030091">
    <property type="term" value="P:protein repair"/>
    <property type="evidence" value="ECO:0007669"/>
    <property type="project" value="InterPro"/>
</dbReference>
<dbReference type="RefSeq" id="WP_279524521.1">
    <property type="nucleotide sequence ID" value="NZ_JARVII010000014.1"/>
</dbReference>
<dbReference type="Gene3D" id="3.40.30.10">
    <property type="entry name" value="Glutaredoxin"/>
    <property type="match status" value="1"/>
</dbReference>
<dbReference type="SUPFAM" id="SSF55068">
    <property type="entry name" value="Peptide methionine sulfoxide reductase"/>
    <property type="match status" value="1"/>
</dbReference>
<reference evidence="16 17" key="1">
    <citation type="submission" date="2023-04" db="EMBL/GenBank/DDBJ databases">
        <title>Ottowia paracancer sp. nov., isolated from human stomach.</title>
        <authorList>
            <person name="Song Y."/>
        </authorList>
    </citation>
    <scope>NUCLEOTIDE SEQUENCE [LARGE SCALE GENOMIC DNA]</scope>
    <source>
        <strain evidence="16 17">10c7w1</strain>
    </source>
</reference>